<dbReference type="PANTHER" id="PTHR37305:SF1">
    <property type="entry name" value="MEMBRANE PROTEIN"/>
    <property type="match status" value="1"/>
</dbReference>
<dbReference type="AlphaFoldDB" id="A0A9D2KHG2"/>
<dbReference type="EMBL" id="DXAM01000082">
    <property type="protein sequence ID" value="HJA04366.1"/>
    <property type="molecule type" value="Genomic_DNA"/>
</dbReference>
<dbReference type="Proteomes" id="UP000824220">
    <property type="component" value="Unassembled WGS sequence"/>
</dbReference>
<evidence type="ECO:0000256" key="1">
    <source>
        <dbReference type="SAM" id="Phobius"/>
    </source>
</evidence>
<feature type="transmembrane region" description="Helical" evidence="1">
    <location>
        <begin position="133"/>
        <end position="159"/>
    </location>
</feature>
<feature type="transmembrane region" description="Helical" evidence="1">
    <location>
        <begin position="205"/>
        <end position="228"/>
    </location>
</feature>
<sequence length="282" mass="28985">MTSATATPVPTAAARRTAPGRVTFGSLVRAEWISLTSLRSTLFSWIIGTVLVILPAGAFAAVYGAQYTDSGQDPAMLEWLPSVGDISMNGFFFAIAMAVVIGSAAFAKEHTTGSLRTVLSAAPKRFGVISAKALVVATATFVATLVAFALAFAAAWFVGGAFGLPTGIDDAVLGAIMPIVGAGIFAAATAVFTLGVAAMLRSETWAVTSALVFVFILPMILATLPWTWGAEVSDVLLGTTGQNLVVAHPAITGELVVDLVLTIAWGAVAFFGGAAVMKRRDA</sequence>
<proteinExistence type="predicted"/>
<gene>
    <name evidence="2" type="ORF">H9800_05840</name>
</gene>
<reference evidence="2" key="1">
    <citation type="journal article" date="2021" name="PeerJ">
        <title>Extensive microbial diversity within the chicken gut microbiome revealed by metagenomics and culture.</title>
        <authorList>
            <person name="Gilroy R."/>
            <person name="Ravi A."/>
            <person name="Getino M."/>
            <person name="Pursley I."/>
            <person name="Horton D.L."/>
            <person name="Alikhan N.F."/>
            <person name="Baker D."/>
            <person name="Gharbi K."/>
            <person name="Hall N."/>
            <person name="Watson M."/>
            <person name="Adriaenssens E.M."/>
            <person name="Foster-Nyarko E."/>
            <person name="Jarju S."/>
            <person name="Secka A."/>
            <person name="Antonio M."/>
            <person name="Oren A."/>
            <person name="Chaudhuri R.R."/>
            <person name="La Ragione R."/>
            <person name="Hildebrand F."/>
            <person name="Pallen M.J."/>
        </authorList>
    </citation>
    <scope>NUCLEOTIDE SEQUENCE</scope>
    <source>
        <strain evidence="2">ChiHjej8B7-3636</strain>
    </source>
</reference>
<dbReference type="PANTHER" id="PTHR37305">
    <property type="entry name" value="INTEGRAL MEMBRANE PROTEIN-RELATED"/>
    <property type="match status" value="1"/>
</dbReference>
<dbReference type="GO" id="GO:0140359">
    <property type="term" value="F:ABC-type transporter activity"/>
    <property type="evidence" value="ECO:0007669"/>
    <property type="project" value="InterPro"/>
</dbReference>
<feature type="transmembrane region" description="Helical" evidence="1">
    <location>
        <begin position="171"/>
        <end position="198"/>
    </location>
</feature>
<dbReference type="GO" id="GO:0005886">
    <property type="term" value="C:plasma membrane"/>
    <property type="evidence" value="ECO:0007669"/>
    <property type="project" value="UniProtKB-SubCell"/>
</dbReference>
<feature type="transmembrane region" description="Helical" evidence="1">
    <location>
        <begin position="86"/>
        <end position="107"/>
    </location>
</feature>
<name>A0A9D2KHG2_9MICO</name>
<evidence type="ECO:0000313" key="2">
    <source>
        <dbReference type="EMBL" id="HJA04366.1"/>
    </source>
</evidence>
<keyword evidence="1" id="KW-0812">Transmembrane</keyword>
<keyword evidence="1" id="KW-1133">Transmembrane helix</keyword>
<protein>
    <submittedName>
        <fullName evidence="2">ABC transporter permease</fullName>
    </submittedName>
</protein>
<feature type="transmembrane region" description="Helical" evidence="1">
    <location>
        <begin position="42"/>
        <end position="66"/>
    </location>
</feature>
<reference evidence="2" key="2">
    <citation type="submission" date="2021-04" db="EMBL/GenBank/DDBJ databases">
        <authorList>
            <person name="Gilroy R."/>
        </authorList>
    </citation>
    <scope>NUCLEOTIDE SEQUENCE</scope>
    <source>
        <strain evidence="2">ChiHjej8B7-3636</strain>
    </source>
</reference>
<organism evidence="2 3">
    <name type="scientific">Candidatus Microbacterium stercoravium</name>
    <dbReference type="NCBI Taxonomy" id="2838697"/>
    <lineage>
        <taxon>Bacteria</taxon>
        <taxon>Bacillati</taxon>
        <taxon>Actinomycetota</taxon>
        <taxon>Actinomycetes</taxon>
        <taxon>Micrococcales</taxon>
        <taxon>Microbacteriaceae</taxon>
        <taxon>Microbacterium</taxon>
    </lineage>
</organism>
<comment type="caution">
    <text evidence="2">The sequence shown here is derived from an EMBL/GenBank/DDBJ whole genome shotgun (WGS) entry which is preliminary data.</text>
</comment>
<dbReference type="Pfam" id="PF12679">
    <property type="entry name" value="ABC2_membrane_2"/>
    <property type="match status" value="1"/>
</dbReference>
<accession>A0A9D2KHG2</accession>
<keyword evidence="1" id="KW-0472">Membrane</keyword>
<feature type="transmembrane region" description="Helical" evidence="1">
    <location>
        <begin position="255"/>
        <end position="277"/>
    </location>
</feature>
<evidence type="ECO:0000313" key="3">
    <source>
        <dbReference type="Proteomes" id="UP000824220"/>
    </source>
</evidence>